<dbReference type="Gene3D" id="3.40.50.300">
    <property type="entry name" value="P-loop containing nucleotide triphosphate hydrolases"/>
    <property type="match status" value="2"/>
</dbReference>
<dbReference type="EMBL" id="WJIE01000018">
    <property type="protein sequence ID" value="MRG97531.1"/>
    <property type="molecule type" value="Genomic_DNA"/>
</dbReference>
<dbReference type="GO" id="GO:0016887">
    <property type="term" value="F:ATP hydrolysis activity"/>
    <property type="evidence" value="ECO:0007669"/>
    <property type="project" value="InterPro"/>
</dbReference>
<dbReference type="Proteomes" id="UP000440224">
    <property type="component" value="Unassembled WGS sequence"/>
</dbReference>
<protein>
    <submittedName>
        <fullName evidence="3">AAA family ATPase</fullName>
    </submittedName>
</protein>
<feature type="region of interest" description="Disordered" evidence="1">
    <location>
        <begin position="1"/>
        <end position="22"/>
    </location>
</feature>
<evidence type="ECO:0000313" key="3">
    <source>
        <dbReference type="EMBL" id="MRG97531.1"/>
    </source>
</evidence>
<evidence type="ECO:0000313" key="4">
    <source>
        <dbReference type="Proteomes" id="UP000440224"/>
    </source>
</evidence>
<dbReference type="InterPro" id="IPR027417">
    <property type="entry name" value="P-loop_NTPase"/>
</dbReference>
<dbReference type="InterPro" id="IPR051396">
    <property type="entry name" value="Bact_Antivir_Def_Nuclease"/>
</dbReference>
<dbReference type="InterPro" id="IPR003959">
    <property type="entry name" value="ATPase_AAA_core"/>
</dbReference>
<dbReference type="AlphaFoldDB" id="A0A6N7Q9H0"/>
<feature type="domain" description="ATPase AAA-type core" evidence="2">
    <location>
        <begin position="66"/>
        <end position="335"/>
    </location>
</feature>
<evidence type="ECO:0000256" key="1">
    <source>
        <dbReference type="SAM" id="MobiDB-lite"/>
    </source>
</evidence>
<dbReference type="OrthoDB" id="9816506at2"/>
<gene>
    <name evidence="3" type="ORF">GF068_37220</name>
</gene>
<accession>A0A6N7Q9H0</accession>
<dbReference type="Pfam" id="PF13304">
    <property type="entry name" value="AAA_21"/>
    <property type="match status" value="1"/>
</dbReference>
<dbReference type="SUPFAM" id="SSF52540">
    <property type="entry name" value="P-loop containing nucleoside triphosphate hydrolases"/>
    <property type="match status" value="1"/>
</dbReference>
<dbReference type="PANTHER" id="PTHR43581">
    <property type="entry name" value="ATP/GTP PHOSPHATASE"/>
    <property type="match status" value="1"/>
</dbReference>
<reference evidence="3 4" key="1">
    <citation type="submission" date="2019-10" db="EMBL/GenBank/DDBJ databases">
        <title>A soil myxobacterium in the family Polyangiaceae.</title>
        <authorList>
            <person name="Li Y."/>
            <person name="Wang J."/>
        </authorList>
    </citation>
    <scope>NUCLEOTIDE SEQUENCE [LARGE SCALE GENOMIC DNA]</scope>
    <source>
        <strain evidence="3 4">DSM 14734</strain>
    </source>
</reference>
<name>A0A6N7Q9H0_9BACT</name>
<organism evidence="3 4">
    <name type="scientific">Polyangium spumosum</name>
    <dbReference type="NCBI Taxonomy" id="889282"/>
    <lineage>
        <taxon>Bacteria</taxon>
        <taxon>Pseudomonadati</taxon>
        <taxon>Myxococcota</taxon>
        <taxon>Polyangia</taxon>
        <taxon>Polyangiales</taxon>
        <taxon>Polyangiaceae</taxon>
        <taxon>Polyangium</taxon>
    </lineage>
</organism>
<evidence type="ECO:0000259" key="2">
    <source>
        <dbReference type="Pfam" id="PF13304"/>
    </source>
</evidence>
<keyword evidence="4" id="KW-1185">Reference proteome</keyword>
<sequence length="382" mass="40975">MPGIRGRGEWDRGGDGAFPGGWGAGRRPRCLTPWGFPCRESRVITSIRVASFRGIRAGGLEGLSPLTVILGPNSAGKSTLLDGMVIGGSRSPGDAVGRVVARRSELWDGARWLFWRGGRDGTPATIQVNIKDIGTRNVTLSFSTDVSSGLEQKLDERRARRPFVGEVLAIAQLEGARARTAFALDNEYVFEQEGGFRRVPLVKLVDPRPGARHALLSRVYTEAVESGLLDESVALVSAVVPGLRNIVLTDPGGATVVQLQFADHSVPVALAGDGVQSLVRICFELASPAGSTALLEEPEASQHPRALRQTARAIRAAVQRGVQVVLSTHSLDLLDALLLEFEAERPALTVFHLALHDGELRSTRYEGAEAAFAREGVGEDLR</sequence>
<feature type="compositionally biased region" description="Basic and acidic residues" evidence="1">
    <location>
        <begin position="1"/>
        <end position="14"/>
    </location>
</feature>
<comment type="caution">
    <text evidence="3">The sequence shown here is derived from an EMBL/GenBank/DDBJ whole genome shotgun (WGS) entry which is preliminary data.</text>
</comment>
<proteinExistence type="predicted"/>
<dbReference type="GO" id="GO:0005524">
    <property type="term" value="F:ATP binding"/>
    <property type="evidence" value="ECO:0007669"/>
    <property type="project" value="InterPro"/>
</dbReference>
<dbReference type="PANTHER" id="PTHR43581:SF2">
    <property type="entry name" value="EXCINUCLEASE ATPASE SUBUNIT"/>
    <property type="match status" value="1"/>
</dbReference>